<dbReference type="Proteomes" id="UP000708148">
    <property type="component" value="Unassembled WGS sequence"/>
</dbReference>
<dbReference type="PANTHER" id="PTHR36498">
    <property type="entry name" value="TATA-BINDING PROTEIN-ASSOCIATED FACTOR 172"/>
    <property type="match status" value="1"/>
</dbReference>
<proteinExistence type="predicted"/>
<dbReference type="GO" id="GO:0016887">
    <property type="term" value="F:ATP hydrolysis activity"/>
    <property type="evidence" value="ECO:0007669"/>
    <property type="project" value="InterPro"/>
</dbReference>
<dbReference type="InterPro" id="IPR044972">
    <property type="entry name" value="Mot1"/>
</dbReference>
<dbReference type="PANTHER" id="PTHR36498:SF1">
    <property type="entry name" value="TATA-BINDING PROTEIN-ASSOCIATED FACTOR 172"/>
    <property type="match status" value="1"/>
</dbReference>
<dbReference type="OrthoDB" id="10252227at2759"/>
<sequence length="234" mass="25224">MKSSGESRLEKLLALLENGTSEATRKAAGKHISDIAAAHPTQLASVLCKVQPYLYNKKWECRVAAGEAIGHIAEHFAHHSATDIKAKFQGLGDARQGAPTFRLHQFHIDGILESGAPLLSSGGQEYDQADSSLKGKDCLAREKSKIEESIGVNQMFMTSSLELKDIVADADLLETSASIPQTSQRSPLELLVTESTLSAREKNRLKRKARSLARPDSLKKRVGACSSAEAGSTV</sequence>
<protein>
    <submittedName>
        <fullName evidence="1">Uncharacterized protein</fullName>
    </submittedName>
</protein>
<dbReference type="GO" id="GO:0003677">
    <property type="term" value="F:DNA binding"/>
    <property type="evidence" value="ECO:0007669"/>
    <property type="project" value="InterPro"/>
</dbReference>
<accession>A0A8S1J8B0</accession>
<keyword evidence="2" id="KW-1185">Reference proteome</keyword>
<dbReference type="GO" id="GO:0017025">
    <property type="term" value="F:TBP-class protein binding"/>
    <property type="evidence" value="ECO:0007669"/>
    <property type="project" value="InterPro"/>
</dbReference>
<dbReference type="InterPro" id="IPR016024">
    <property type="entry name" value="ARM-type_fold"/>
</dbReference>
<evidence type="ECO:0000313" key="2">
    <source>
        <dbReference type="Proteomes" id="UP000708148"/>
    </source>
</evidence>
<name>A0A8S1J8B0_9CHLO</name>
<dbReference type="SUPFAM" id="SSF48371">
    <property type="entry name" value="ARM repeat"/>
    <property type="match status" value="1"/>
</dbReference>
<dbReference type="InterPro" id="IPR011989">
    <property type="entry name" value="ARM-like"/>
</dbReference>
<reference evidence="1" key="1">
    <citation type="submission" date="2020-12" db="EMBL/GenBank/DDBJ databases">
        <authorList>
            <person name="Iha C."/>
        </authorList>
    </citation>
    <scope>NUCLEOTIDE SEQUENCE</scope>
</reference>
<gene>
    <name evidence="1" type="ORF">OSTQU699_LOCUS7848</name>
</gene>
<dbReference type="AlphaFoldDB" id="A0A8S1J8B0"/>
<comment type="caution">
    <text evidence="1">The sequence shown here is derived from an EMBL/GenBank/DDBJ whole genome shotgun (WGS) entry which is preliminary data.</text>
</comment>
<organism evidence="1 2">
    <name type="scientific">Ostreobium quekettii</name>
    <dbReference type="NCBI Taxonomy" id="121088"/>
    <lineage>
        <taxon>Eukaryota</taxon>
        <taxon>Viridiplantae</taxon>
        <taxon>Chlorophyta</taxon>
        <taxon>core chlorophytes</taxon>
        <taxon>Ulvophyceae</taxon>
        <taxon>TCBD clade</taxon>
        <taxon>Bryopsidales</taxon>
        <taxon>Ostreobineae</taxon>
        <taxon>Ostreobiaceae</taxon>
        <taxon>Ostreobium</taxon>
    </lineage>
</organism>
<dbReference type="EMBL" id="CAJHUC010001846">
    <property type="protein sequence ID" value="CAD7702491.1"/>
    <property type="molecule type" value="Genomic_DNA"/>
</dbReference>
<evidence type="ECO:0000313" key="1">
    <source>
        <dbReference type="EMBL" id="CAD7702491.1"/>
    </source>
</evidence>
<dbReference type="Gene3D" id="1.25.10.10">
    <property type="entry name" value="Leucine-rich Repeat Variant"/>
    <property type="match status" value="1"/>
</dbReference>